<reference evidence="3 4" key="1">
    <citation type="submission" date="2006-02" db="EMBL/GenBank/DDBJ databases">
        <authorList>
            <person name="Waterbury J."/>
            <person name="Ferriera S."/>
            <person name="Johnson J."/>
            <person name="Kravitz S."/>
            <person name="Halpern A."/>
            <person name="Remington K."/>
            <person name="Beeson K."/>
            <person name="Tran B."/>
            <person name="Rogers Y.-H."/>
            <person name="Friedman R."/>
            <person name="Venter J.C."/>
        </authorList>
    </citation>
    <scope>NUCLEOTIDE SEQUENCE [LARGE SCALE GENOMIC DNA]</scope>
    <source>
        <strain evidence="3 4">Nb-231</strain>
    </source>
</reference>
<proteinExistence type="predicted"/>
<evidence type="ECO:0000313" key="4">
    <source>
        <dbReference type="Proteomes" id="UP000003374"/>
    </source>
</evidence>
<sequence length="130" mass="14525">MKACIRNCGIGLAFLCAANGAFGAPAYQLESCQFIAKTTDSEGSSVPPGLDEPLNCDHKCFYDELGIELLGNKKPTLHDMYSIGWRLIDVEKVQYEGQRIWTVYLERQSDGQKNQCEKTYAPKQPDNNSK</sequence>
<dbReference type="Proteomes" id="UP000003374">
    <property type="component" value="Unassembled WGS sequence"/>
</dbReference>
<evidence type="ECO:0000256" key="2">
    <source>
        <dbReference type="SAM" id="SignalP"/>
    </source>
</evidence>
<comment type="caution">
    <text evidence="3">The sequence shown here is derived from an EMBL/GenBank/DDBJ whole genome shotgun (WGS) entry which is preliminary data.</text>
</comment>
<name>A4BVR0_9GAMM</name>
<feature type="signal peptide" evidence="2">
    <location>
        <begin position="1"/>
        <end position="23"/>
    </location>
</feature>
<organism evidence="3 4">
    <name type="scientific">Nitrococcus mobilis Nb-231</name>
    <dbReference type="NCBI Taxonomy" id="314278"/>
    <lineage>
        <taxon>Bacteria</taxon>
        <taxon>Pseudomonadati</taxon>
        <taxon>Pseudomonadota</taxon>
        <taxon>Gammaproteobacteria</taxon>
        <taxon>Chromatiales</taxon>
        <taxon>Ectothiorhodospiraceae</taxon>
        <taxon>Nitrococcus</taxon>
    </lineage>
</organism>
<keyword evidence="4" id="KW-1185">Reference proteome</keyword>
<feature type="chain" id="PRO_5002666744" description="Secreted protein" evidence="2">
    <location>
        <begin position="24"/>
        <end position="130"/>
    </location>
</feature>
<dbReference type="AlphaFoldDB" id="A4BVR0"/>
<protein>
    <recommendedName>
        <fullName evidence="5">Secreted protein</fullName>
    </recommendedName>
</protein>
<dbReference type="HOGENOM" id="CLU_1935808_0_0_6"/>
<evidence type="ECO:0000313" key="3">
    <source>
        <dbReference type="EMBL" id="EAR20182.1"/>
    </source>
</evidence>
<feature type="region of interest" description="Disordered" evidence="1">
    <location>
        <begin position="109"/>
        <end position="130"/>
    </location>
</feature>
<keyword evidence="2" id="KW-0732">Signal</keyword>
<accession>A4BVR0</accession>
<evidence type="ECO:0008006" key="5">
    <source>
        <dbReference type="Google" id="ProtNLM"/>
    </source>
</evidence>
<evidence type="ECO:0000256" key="1">
    <source>
        <dbReference type="SAM" id="MobiDB-lite"/>
    </source>
</evidence>
<dbReference type="EMBL" id="AAOF01000031">
    <property type="protein sequence ID" value="EAR20182.1"/>
    <property type="molecule type" value="Genomic_DNA"/>
</dbReference>
<gene>
    <name evidence="3" type="ORF">NB231_13756</name>
</gene>